<keyword evidence="6" id="KW-1133">Transmembrane helix</keyword>
<evidence type="ECO:0000313" key="7">
    <source>
        <dbReference type="EMBL" id="KAL2328765.1"/>
    </source>
</evidence>
<dbReference type="PROSITE" id="PS50985">
    <property type="entry name" value="GRAS"/>
    <property type="match status" value="1"/>
</dbReference>
<gene>
    <name evidence="7" type="ORF">Fmac_022192</name>
</gene>
<evidence type="ECO:0000256" key="6">
    <source>
        <dbReference type="SAM" id="Phobius"/>
    </source>
</evidence>
<comment type="caution">
    <text evidence="7">The sequence shown here is derived from an EMBL/GenBank/DDBJ whole genome shotgun (WGS) entry which is preliminary data.</text>
</comment>
<feature type="short sequence motif" description="LXXLL motif" evidence="5">
    <location>
        <begin position="112"/>
        <end position="116"/>
    </location>
</feature>
<dbReference type="Proteomes" id="UP001603857">
    <property type="component" value="Unassembled WGS sequence"/>
</dbReference>
<keyword evidence="8" id="KW-1185">Reference proteome</keyword>
<sequence>MIMEAASKAKTLYIIDFGILYGFHWPMLIKFLSNREGGRPKLRITGIEFPQPGFRPTQKIEETGRHLANYCKRYNVRFEYNAIASKNWETIQLEALKIVNNELVAVNSRLRLENLLDETYDVNTPRNARLKGEKIERPETYKQWHIINTRAGFKQL</sequence>
<name>A0ABD1LZ21_9FABA</name>
<evidence type="ECO:0000313" key="8">
    <source>
        <dbReference type="Proteomes" id="UP001603857"/>
    </source>
</evidence>
<keyword evidence="6" id="KW-0472">Membrane</keyword>
<evidence type="ECO:0008006" key="9">
    <source>
        <dbReference type="Google" id="ProtNLM"/>
    </source>
</evidence>
<evidence type="ECO:0000256" key="5">
    <source>
        <dbReference type="PROSITE-ProRule" id="PRU01191"/>
    </source>
</evidence>
<feature type="region of interest" description="SAW" evidence="5">
    <location>
        <begin position="129"/>
        <end position="156"/>
    </location>
</feature>
<dbReference type="AlphaFoldDB" id="A0ABD1LZ21"/>
<evidence type="ECO:0000256" key="3">
    <source>
        <dbReference type="ARBA" id="ARBA00023163"/>
    </source>
</evidence>
<proteinExistence type="inferred from homology"/>
<feature type="region of interest" description="Leucine repeat II (LRII)" evidence="5">
    <location>
        <begin position="62"/>
        <end position="94"/>
    </location>
</feature>
<dbReference type="EMBL" id="JBGMDY010000007">
    <property type="protein sequence ID" value="KAL2328765.1"/>
    <property type="molecule type" value="Genomic_DNA"/>
</dbReference>
<comment type="similarity">
    <text evidence="5">Belongs to the GRAS family.</text>
</comment>
<dbReference type="InterPro" id="IPR005202">
    <property type="entry name" value="TF_GRAS"/>
</dbReference>
<dbReference type="GO" id="GO:0005634">
    <property type="term" value="C:nucleus"/>
    <property type="evidence" value="ECO:0007669"/>
    <property type="project" value="UniProtKB-SubCell"/>
</dbReference>
<organism evidence="7 8">
    <name type="scientific">Flemingia macrophylla</name>
    <dbReference type="NCBI Taxonomy" id="520843"/>
    <lineage>
        <taxon>Eukaryota</taxon>
        <taxon>Viridiplantae</taxon>
        <taxon>Streptophyta</taxon>
        <taxon>Embryophyta</taxon>
        <taxon>Tracheophyta</taxon>
        <taxon>Spermatophyta</taxon>
        <taxon>Magnoliopsida</taxon>
        <taxon>eudicotyledons</taxon>
        <taxon>Gunneridae</taxon>
        <taxon>Pentapetalae</taxon>
        <taxon>rosids</taxon>
        <taxon>fabids</taxon>
        <taxon>Fabales</taxon>
        <taxon>Fabaceae</taxon>
        <taxon>Papilionoideae</taxon>
        <taxon>50 kb inversion clade</taxon>
        <taxon>NPAAA clade</taxon>
        <taxon>indigoferoid/millettioid clade</taxon>
        <taxon>Phaseoleae</taxon>
        <taxon>Flemingia</taxon>
    </lineage>
</organism>
<keyword evidence="4" id="KW-0539">Nucleus</keyword>
<dbReference type="Pfam" id="PF03514">
    <property type="entry name" value="GRAS"/>
    <property type="match status" value="1"/>
</dbReference>
<accession>A0ABD1LZ21</accession>
<keyword evidence="2" id="KW-0805">Transcription regulation</keyword>
<evidence type="ECO:0000256" key="1">
    <source>
        <dbReference type="ARBA" id="ARBA00004123"/>
    </source>
</evidence>
<feature type="transmembrane region" description="Helical" evidence="6">
    <location>
        <begin position="12"/>
        <end position="33"/>
    </location>
</feature>
<keyword evidence="6" id="KW-0812">Transmembrane</keyword>
<comment type="caution">
    <text evidence="5">Lacks conserved residue(s) required for the propagation of feature annotation.</text>
</comment>
<protein>
    <recommendedName>
        <fullName evidence="9">MutS-like protein</fullName>
    </recommendedName>
</protein>
<comment type="subcellular location">
    <subcellularLocation>
        <location evidence="1">Nucleus</location>
    </subcellularLocation>
</comment>
<keyword evidence="3" id="KW-0804">Transcription</keyword>
<reference evidence="7 8" key="1">
    <citation type="submission" date="2024-08" db="EMBL/GenBank/DDBJ databases">
        <title>Insights into the chromosomal genome structure of Flemingia macrophylla.</title>
        <authorList>
            <person name="Ding Y."/>
            <person name="Zhao Y."/>
            <person name="Bi W."/>
            <person name="Wu M."/>
            <person name="Zhao G."/>
            <person name="Gong Y."/>
            <person name="Li W."/>
            <person name="Zhang P."/>
        </authorList>
    </citation>
    <scope>NUCLEOTIDE SEQUENCE [LARGE SCALE GENOMIC DNA]</scope>
    <source>
        <strain evidence="7">DYQJB</strain>
        <tissue evidence="7">Leaf</tissue>
    </source>
</reference>
<dbReference type="PANTHER" id="PTHR31636">
    <property type="entry name" value="OSJNBA0084A10.13 PROTEIN-RELATED"/>
    <property type="match status" value="1"/>
</dbReference>
<evidence type="ECO:0000256" key="4">
    <source>
        <dbReference type="ARBA" id="ARBA00023242"/>
    </source>
</evidence>
<evidence type="ECO:0000256" key="2">
    <source>
        <dbReference type="ARBA" id="ARBA00023015"/>
    </source>
</evidence>